<feature type="region of interest" description="Disordered" evidence="2">
    <location>
        <begin position="381"/>
        <end position="1032"/>
    </location>
</feature>
<feature type="compositionally biased region" description="Basic and acidic residues" evidence="2">
    <location>
        <begin position="1164"/>
        <end position="1178"/>
    </location>
</feature>
<feature type="compositionally biased region" description="Low complexity" evidence="2">
    <location>
        <begin position="865"/>
        <end position="899"/>
    </location>
</feature>
<dbReference type="InterPro" id="IPR035969">
    <property type="entry name" value="Rab-GAP_TBC_sf"/>
</dbReference>
<dbReference type="Proteomes" id="UP000265140">
    <property type="component" value="Chromosome 4"/>
</dbReference>
<proteinExistence type="predicted"/>
<feature type="compositionally biased region" description="Polar residues" evidence="2">
    <location>
        <begin position="1558"/>
        <end position="1576"/>
    </location>
</feature>
<evidence type="ECO:0000313" key="4">
    <source>
        <dbReference type="Ensembl" id="ENSELUP00000091762.1"/>
    </source>
</evidence>
<dbReference type="SMART" id="SM00164">
    <property type="entry name" value="TBC"/>
    <property type="match status" value="1"/>
</dbReference>
<feature type="region of interest" description="Disordered" evidence="2">
    <location>
        <begin position="1"/>
        <end position="31"/>
    </location>
</feature>
<feature type="compositionally biased region" description="Polar residues" evidence="2">
    <location>
        <begin position="1390"/>
        <end position="1402"/>
    </location>
</feature>
<feature type="domain" description="Rab-GAP TBC" evidence="3">
    <location>
        <begin position="93"/>
        <end position="281"/>
    </location>
</feature>
<dbReference type="FunFam" id="1.10.10.750:FF:000001">
    <property type="entry name" value="TBC1 domain family member 10A"/>
    <property type="match status" value="1"/>
</dbReference>
<reference evidence="4" key="3">
    <citation type="submission" date="2025-09" db="UniProtKB">
        <authorList>
            <consortium name="Ensembl"/>
        </authorList>
    </citation>
    <scope>IDENTIFICATION</scope>
</reference>
<feature type="compositionally biased region" description="Basic and acidic residues" evidence="2">
    <location>
        <begin position="684"/>
        <end position="695"/>
    </location>
</feature>
<feature type="compositionally biased region" description="Low complexity" evidence="2">
    <location>
        <begin position="922"/>
        <end position="973"/>
    </location>
</feature>
<keyword evidence="1" id="KW-0343">GTPase activation</keyword>
<feature type="compositionally biased region" description="Low complexity" evidence="2">
    <location>
        <begin position="1362"/>
        <end position="1389"/>
    </location>
</feature>
<name>A0AAY5KZ87_ESOLU</name>
<dbReference type="FunFam" id="1.10.8.270:FF:000007">
    <property type="entry name" value="TBC1 domain family member 10A"/>
    <property type="match status" value="1"/>
</dbReference>
<dbReference type="GeneTree" id="ENSGT00940000161287"/>
<feature type="compositionally biased region" description="Basic residues" evidence="2">
    <location>
        <begin position="1342"/>
        <end position="1353"/>
    </location>
</feature>
<keyword evidence="5" id="KW-1185">Reference proteome</keyword>
<reference evidence="4" key="2">
    <citation type="submission" date="2025-08" db="UniProtKB">
        <authorList>
            <consortium name="Ensembl"/>
        </authorList>
    </citation>
    <scope>IDENTIFICATION</scope>
</reference>
<dbReference type="Gene3D" id="1.10.10.750">
    <property type="entry name" value="Ypt/Rab-GAP domain of gyp1p, domain 1"/>
    <property type="match status" value="1"/>
</dbReference>
<feature type="compositionally biased region" description="Basic and acidic residues" evidence="2">
    <location>
        <begin position="640"/>
        <end position="667"/>
    </location>
</feature>
<dbReference type="Pfam" id="PF00566">
    <property type="entry name" value="RabGAP-TBC"/>
    <property type="match status" value="1"/>
</dbReference>
<feature type="compositionally biased region" description="Acidic residues" evidence="2">
    <location>
        <begin position="696"/>
        <end position="706"/>
    </location>
</feature>
<feature type="compositionally biased region" description="Basic and acidic residues" evidence="2">
    <location>
        <begin position="562"/>
        <end position="598"/>
    </location>
</feature>
<feature type="compositionally biased region" description="Basic and acidic residues" evidence="2">
    <location>
        <begin position="1190"/>
        <end position="1200"/>
    </location>
</feature>
<sequence>MLSVSTPTQITPGGEDSSESDRGSEVGVPLPATETDRFGFILGNGSTASGIRSEGPPPELVRQREAKWISIISQWDRVLLKKSSKIKEQCQKGIPASLRAKCWPLLSGATDRMRLNKDLYQTLDSRPALQSWVDIIERDLDRQFPFHEMFLSRDGHGQRGLFRVLKAFTQLRPEEGYCQAQGPVAAVLLMNMPTEEAFWCLVQISELYLPGYYSPLLEGVLFDAAMLTWVLKKMCPAAHKHMQRHEVDPLMFATDWLMCLFTRHLPFNTLLRVWDLFFCYGVRVLFQVAVVLVRRALGRVEHREECDGQMETLERLRGVKEHVLLDDDAFIAEVCSVPLSGKDLDKQTEKELEKWRKERPASTFDPRGRCHGYRTVWARAREREERNKKQREKVNMSLHINRSPSTLSLSPSVFRKRQKRGSKSDPYEGEGGCRGVSEVPEEVWEEQRDGGIFRRASETGEGPSRTQGVPPTPKDRVPFKPKGQEARTQDSDPRQELTSQRQRKNQGQTFRAPEAQDTSHSQDNVETQEILNTQSTGRANVITEHMVTETPGEEEESEEVEEAAKTRDKTLTDKHTRQDIQTHAEPKRAGDMETEKTSEILTDESAETGMATDAKQGADTNTGSLTGRHTETDTQSLTGRHTETDTRSLTGRHTETDTATDTDKEVEAGIEVQLQTGAETETCADTKSEVERPDEAEVYPEAETLGECDSTIHIDADTLAEAETDSGSQMEAVKNTEGPVNTEVGTEGPVHKEEEGPANKEEEGPVHKEEEGPVNTEVETEGPVNTEVETEGPVNQGVEGPVNQGVEGPVNQGVEGPVNQGVEGPVNQGVEGPVNKRVEGPVNKRVEGPVNKRVEGPVNQGVEGPVNTETEVPVNTETEVPVNTETEVPVNTEAEVPVNTEAEVPVNTEAEVPVNTEAEVPVNTEAEVPVNTEVETEVPVNTEVETEVPVNTEVETEVPVNTEVGTEVPVNTEVETEGLVNTEVGTEGPVNTEVGTEGPVNTEVETEGPVNTEVETEGPVNTEVETEGPVNTEVEVPVNTEVEVPVNTEVKTKGPVNKEIEEPVNKVVETEGPINNETKVLVNIKVETEGPVHKETETLANKKTEEPVNKEVERPVDTKVEGPVNKEIEKEGPINKEVEGTVNKEGDEYVTKEVDTPVNTEIEGPVKIEVEEGIEKPVESPNEILVHTEAISHIEVRDTGTEPCGTTPVTSSPEPEVEGDSPDGPGQEKTATDEPQGPVTMPPGLCQDASESEEAREDVFPLPSQEVSADIITALQPGEPLRADISHIPGNKASERGKSDSPLVEPKADSGSSVAAPADASSRRTLPGDGPWAVPAGDFRLRKSSSSRRHTRKLSAELFTDPNQSQPASNQSQPASNQSQPASNQSNASLVASGQTQATPSAPVQAAVPPESPRRVTGTTSTPPPPQAGLKPDREPPNTPRRFGLFRLLRGEQPKHDRAKVEPKVPVPHILIQDFSDGVGDGCTVGVEEEGKLSSRERRRRRREQQRREKEEEKLQKKREKELEKEEKEKKKERRKPQTRGKSFQVQPSHAPLFGISGSKTFGSKRNSTPSTEAYF</sequence>
<dbReference type="GO" id="GO:0005886">
    <property type="term" value="C:plasma membrane"/>
    <property type="evidence" value="ECO:0007669"/>
    <property type="project" value="UniProtKB-ARBA"/>
</dbReference>
<feature type="compositionally biased region" description="Acidic residues" evidence="2">
    <location>
        <begin position="551"/>
        <end position="561"/>
    </location>
</feature>
<accession>A0AAY5KZ87</accession>
<organism evidence="4 5">
    <name type="scientific">Esox lucius</name>
    <name type="common">Northern pike</name>
    <dbReference type="NCBI Taxonomy" id="8010"/>
    <lineage>
        <taxon>Eukaryota</taxon>
        <taxon>Metazoa</taxon>
        <taxon>Chordata</taxon>
        <taxon>Craniata</taxon>
        <taxon>Vertebrata</taxon>
        <taxon>Euteleostomi</taxon>
        <taxon>Actinopterygii</taxon>
        <taxon>Neopterygii</taxon>
        <taxon>Teleostei</taxon>
        <taxon>Protacanthopterygii</taxon>
        <taxon>Esociformes</taxon>
        <taxon>Esocidae</taxon>
        <taxon>Esox</taxon>
    </lineage>
</organism>
<dbReference type="PANTHER" id="PTHR47219">
    <property type="entry name" value="RAB GTPASE-ACTIVATING PROTEIN 1-LIKE"/>
    <property type="match status" value="1"/>
</dbReference>
<dbReference type="InterPro" id="IPR000195">
    <property type="entry name" value="Rab-GAP-TBC_dom"/>
</dbReference>
<dbReference type="GO" id="GO:0005096">
    <property type="term" value="F:GTPase activator activity"/>
    <property type="evidence" value="ECO:0007669"/>
    <property type="project" value="UniProtKB-KW"/>
</dbReference>
<feature type="compositionally biased region" description="Basic and acidic residues" evidence="2">
    <location>
        <begin position="445"/>
        <end position="458"/>
    </location>
</feature>
<dbReference type="Ensembl" id="ENSELUT00000103375.1">
    <property type="protein sequence ID" value="ENSELUP00000091762.1"/>
    <property type="gene ID" value="ENSELUG00000044432.1"/>
</dbReference>
<dbReference type="GO" id="GO:0031267">
    <property type="term" value="F:small GTPase binding"/>
    <property type="evidence" value="ECO:0007669"/>
    <property type="project" value="TreeGrafter"/>
</dbReference>
<feature type="compositionally biased region" description="Basic and acidic residues" evidence="2">
    <location>
        <begin position="834"/>
        <end position="855"/>
    </location>
</feature>
<feature type="region of interest" description="Disordered" evidence="2">
    <location>
        <begin position="1092"/>
        <end position="1576"/>
    </location>
</feature>
<feature type="compositionally biased region" description="Polar residues" evidence="2">
    <location>
        <begin position="673"/>
        <end position="683"/>
    </location>
</feature>
<dbReference type="Gene3D" id="1.10.8.270">
    <property type="entry name" value="putative rabgap domain of human tbc1 domain family member 14 like domains"/>
    <property type="match status" value="1"/>
</dbReference>
<dbReference type="PANTHER" id="PTHR47219:SF4">
    <property type="entry name" value="TBC1 DOMAIN FAMILY MEMBER 10A"/>
    <property type="match status" value="1"/>
</dbReference>
<evidence type="ECO:0000313" key="5">
    <source>
        <dbReference type="Proteomes" id="UP000265140"/>
    </source>
</evidence>
<feature type="compositionally biased region" description="Polar residues" evidence="2">
    <location>
        <begin position="496"/>
        <end position="509"/>
    </location>
</feature>
<protein>
    <recommendedName>
        <fullName evidence="3">Rab-GAP TBC domain-containing protein</fullName>
    </recommendedName>
</protein>
<feature type="compositionally biased region" description="Low complexity" evidence="2">
    <location>
        <begin position="1019"/>
        <end position="1032"/>
    </location>
</feature>
<feature type="compositionally biased region" description="Polar residues" evidence="2">
    <location>
        <begin position="618"/>
        <end position="639"/>
    </location>
</feature>
<evidence type="ECO:0000256" key="2">
    <source>
        <dbReference type="SAM" id="MobiDB-lite"/>
    </source>
</evidence>
<feature type="compositionally biased region" description="Basic and acidic residues" evidence="2">
    <location>
        <begin position="1092"/>
        <end position="1155"/>
    </location>
</feature>
<dbReference type="PROSITE" id="PS50086">
    <property type="entry name" value="TBC_RABGAP"/>
    <property type="match status" value="1"/>
</dbReference>
<feature type="compositionally biased region" description="Basic and acidic residues" evidence="2">
    <location>
        <begin position="1449"/>
        <end position="1463"/>
    </location>
</feature>
<feature type="compositionally biased region" description="Basic and acidic residues" evidence="2">
    <location>
        <begin position="1506"/>
        <end position="1530"/>
    </location>
</feature>
<dbReference type="Gene3D" id="1.10.472.80">
    <property type="entry name" value="Ypt/Rab-GAP domain of gyp1p, domain 3"/>
    <property type="match status" value="1"/>
</dbReference>
<gene>
    <name evidence="4" type="primary">TBC1D10C</name>
</gene>
<dbReference type="FunFam" id="1.10.472.80:FF:000008">
    <property type="entry name" value="TBC1 domain family member 10A"/>
    <property type="match status" value="1"/>
</dbReference>
<dbReference type="SUPFAM" id="SSF47923">
    <property type="entry name" value="Ypt/Rab-GAP domain of gyp1p"/>
    <property type="match status" value="2"/>
</dbReference>
<evidence type="ECO:0000256" key="1">
    <source>
        <dbReference type="ARBA" id="ARBA00022468"/>
    </source>
</evidence>
<evidence type="ECO:0000259" key="3">
    <source>
        <dbReference type="PROSITE" id="PS50086"/>
    </source>
</evidence>
<dbReference type="InterPro" id="IPR050302">
    <property type="entry name" value="Rab_GAP_TBC_domain"/>
</dbReference>
<feature type="compositionally biased region" description="Polar residues" evidence="2">
    <location>
        <begin position="398"/>
        <end position="411"/>
    </location>
</feature>
<feature type="compositionally biased region" description="Polar residues" evidence="2">
    <location>
        <begin position="1"/>
        <end position="11"/>
    </location>
</feature>
<reference evidence="4 5" key="1">
    <citation type="submission" date="2020-02" db="EMBL/GenBank/DDBJ databases">
        <title>Esox lucius (northern pike) genome, fEsoLuc1, primary haplotype.</title>
        <authorList>
            <person name="Myers G."/>
            <person name="Karagic N."/>
            <person name="Meyer A."/>
            <person name="Pippel M."/>
            <person name="Reichard M."/>
            <person name="Winkler S."/>
            <person name="Tracey A."/>
            <person name="Sims Y."/>
            <person name="Howe K."/>
            <person name="Rhie A."/>
            <person name="Formenti G."/>
            <person name="Durbin R."/>
            <person name="Fedrigo O."/>
            <person name="Jarvis E.D."/>
        </authorList>
    </citation>
    <scope>NUCLEOTIDE SEQUENCE [LARGE SCALE GENOMIC DNA]</scope>
</reference>
<feature type="compositionally biased region" description="Basic and acidic residues" evidence="2">
    <location>
        <begin position="473"/>
        <end position="495"/>
    </location>
</feature>
<feature type="compositionally biased region" description="Polar residues" evidence="2">
    <location>
        <begin position="516"/>
        <end position="538"/>
    </location>
</feature>
<feature type="compositionally biased region" description="Basic and acidic residues" evidence="2">
    <location>
        <begin position="749"/>
        <end position="771"/>
    </location>
</feature>